<organism evidence="1 2">
    <name type="scientific">Flavobacterium rivulicola</name>
    <dbReference type="NCBI Taxonomy" id="2732161"/>
    <lineage>
        <taxon>Bacteria</taxon>
        <taxon>Pseudomonadati</taxon>
        <taxon>Bacteroidota</taxon>
        <taxon>Flavobacteriia</taxon>
        <taxon>Flavobacteriales</taxon>
        <taxon>Flavobacteriaceae</taxon>
        <taxon>Flavobacterium</taxon>
    </lineage>
</organism>
<comment type="caution">
    <text evidence="1">The sequence shown here is derived from an EMBL/GenBank/DDBJ whole genome shotgun (WGS) entry which is preliminary data.</text>
</comment>
<gene>
    <name evidence="1" type="ORF">HKT18_03055</name>
</gene>
<keyword evidence="2" id="KW-1185">Reference proteome</keyword>
<evidence type="ECO:0000313" key="1">
    <source>
        <dbReference type="EMBL" id="NNT71186.1"/>
    </source>
</evidence>
<dbReference type="Proteomes" id="UP000536509">
    <property type="component" value="Unassembled WGS sequence"/>
</dbReference>
<dbReference type="RefSeq" id="WP_171221376.1">
    <property type="nucleotide sequence ID" value="NZ_CP121446.1"/>
</dbReference>
<reference evidence="1 2" key="1">
    <citation type="submission" date="2020-05" db="EMBL/GenBank/DDBJ databases">
        <title>Draft genome of Flavobacterium sp. IMCC34852.</title>
        <authorList>
            <person name="Song J."/>
            <person name="Cho J.-C."/>
        </authorList>
    </citation>
    <scope>NUCLEOTIDE SEQUENCE [LARGE SCALE GENOMIC DNA]</scope>
    <source>
        <strain evidence="1 2">IMCC34852</strain>
    </source>
</reference>
<dbReference type="AlphaFoldDB" id="A0A7Y3R7C3"/>
<dbReference type="EMBL" id="JABEVX010000001">
    <property type="protein sequence ID" value="NNT71186.1"/>
    <property type="molecule type" value="Genomic_DNA"/>
</dbReference>
<sequence length="481" mass="53637">MIYNRGLNSSITLSDFCQTYTVSFHCTQVAPCNANYCDGLACPTGECYTESISYASCEVPTSIDQTIGTSGGGSSGGDGVGGNSLEGIYIPNPYNGDADINNAEFMLAAQVAAYTNTLSQNFPNIQATLTYNSWMFSNIINFVRNNGNELNPRNQNAIFFVLNNISPILNFNPSNFTFVEINQLHYNSFIYLLNNPTAETVSFNQQFITQSQLNPDLNLDYLASLKSPSNIDRSAIDTLTPEGQKFNLVYEELLKSPKFKELFIDLFENSDRFNVKFQIGTVANGADGNTVTDTNLVNPSLNTITISRQFLLNGNKMEIAKTIIHECIHAFLNVKLLDPSQGMSIPNLNNMEFCDIVNQEYNDLSPGQNQHNFIYNYMVPTMVTILSEVKDFLVSTTNNQLMLTDVVVHIPFDNSPATPFVWADYYYNLSLNGIQNCSFFQNEIGTIQVVNGVPTPIITVNQTLMQSFIQYITRGHWNITN</sequence>
<accession>A0A7Y3R7C3</accession>
<evidence type="ECO:0000313" key="2">
    <source>
        <dbReference type="Proteomes" id="UP000536509"/>
    </source>
</evidence>
<proteinExistence type="predicted"/>
<name>A0A7Y3R7C3_9FLAO</name>
<protein>
    <submittedName>
        <fullName evidence="1">Uncharacterized protein</fullName>
    </submittedName>
</protein>